<gene>
    <name evidence="7" type="ORF">SAMN04490244_10852</name>
</gene>
<dbReference type="Proteomes" id="UP000198885">
    <property type="component" value="Unassembled WGS sequence"/>
</dbReference>
<feature type="transmembrane region" description="Helical" evidence="5">
    <location>
        <begin position="289"/>
        <end position="311"/>
    </location>
</feature>
<reference evidence="7 8" key="1">
    <citation type="submission" date="2016-10" db="EMBL/GenBank/DDBJ databases">
        <authorList>
            <person name="de Groot N.N."/>
        </authorList>
    </citation>
    <scope>NUCLEOTIDE SEQUENCE [LARGE SCALE GENOMIC DNA]</scope>
    <source>
        <strain evidence="7 8">DSM 23042</strain>
    </source>
</reference>
<feature type="transmembrane region" description="Helical" evidence="5">
    <location>
        <begin position="323"/>
        <end position="343"/>
    </location>
</feature>
<dbReference type="PANTHER" id="PTHR23521">
    <property type="entry name" value="TRANSPORTER MFS SUPERFAMILY"/>
    <property type="match status" value="1"/>
</dbReference>
<protein>
    <submittedName>
        <fullName evidence="7">Predicted arabinose efflux permease, MFS family</fullName>
    </submittedName>
</protein>
<evidence type="ECO:0000256" key="2">
    <source>
        <dbReference type="ARBA" id="ARBA00022989"/>
    </source>
</evidence>
<keyword evidence="8" id="KW-1185">Reference proteome</keyword>
<evidence type="ECO:0000259" key="6">
    <source>
        <dbReference type="PROSITE" id="PS50850"/>
    </source>
</evidence>
<feature type="transmembrane region" description="Helical" evidence="5">
    <location>
        <begin position="202"/>
        <end position="224"/>
    </location>
</feature>
<feature type="transmembrane region" description="Helical" evidence="5">
    <location>
        <begin position="98"/>
        <end position="119"/>
    </location>
</feature>
<feature type="transmembrane region" description="Helical" evidence="5">
    <location>
        <begin position="131"/>
        <end position="152"/>
    </location>
</feature>
<evidence type="ECO:0000256" key="4">
    <source>
        <dbReference type="SAM" id="MobiDB-lite"/>
    </source>
</evidence>
<keyword evidence="3 5" id="KW-0472">Membrane</keyword>
<feature type="transmembrane region" description="Helical" evidence="5">
    <location>
        <begin position="265"/>
        <end position="283"/>
    </location>
</feature>
<dbReference type="PANTHER" id="PTHR23521:SF3">
    <property type="entry name" value="MFS TRANSPORTER"/>
    <property type="match status" value="1"/>
</dbReference>
<keyword evidence="1 5" id="KW-0812">Transmembrane</keyword>
<feature type="transmembrane region" description="Helical" evidence="5">
    <location>
        <begin position="355"/>
        <end position="373"/>
    </location>
</feature>
<dbReference type="InterPro" id="IPR011701">
    <property type="entry name" value="MFS"/>
</dbReference>
<dbReference type="GO" id="GO:0005886">
    <property type="term" value="C:plasma membrane"/>
    <property type="evidence" value="ECO:0007669"/>
    <property type="project" value="TreeGrafter"/>
</dbReference>
<dbReference type="CDD" id="cd17477">
    <property type="entry name" value="MFS_YcaD_like"/>
    <property type="match status" value="1"/>
</dbReference>
<feature type="transmembrane region" description="Helical" evidence="5">
    <location>
        <begin position="42"/>
        <end position="66"/>
    </location>
</feature>
<evidence type="ECO:0000256" key="3">
    <source>
        <dbReference type="ARBA" id="ARBA00023136"/>
    </source>
</evidence>
<organism evidence="7 8">
    <name type="scientific">Tranquillimonas rosea</name>
    <dbReference type="NCBI Taxonomy" id="641238"/>
    <lineage>
        <taxon>Bacteria</taxon>
        <taxon>Pseudomonadati</taxon>
        <taxon>Pseudomonadota</taxon>
        <taxon>Alphaproteobacteria</taxon>
        <taxon>Rhodobacterales</taxon>
        <taxon>Roseobacteraceae</taxon>
        <taxon>Tranquillimonas</taxon>
    </lineage>
</organism>
<dbReference type="EMBL" id="FOGU01000008">
    <property type="protein sequence ID" value="SES24460.1"/>
    <property type="molecule type" value="Genomic_DNA"/>
</dbReference>
<dbReference type="GO" id="GO:0022857">
    <property type="term" value="F:transmembrane transporter activity"/>
    <property type="evidence" value="ECO:0007669"/>
    <property type="project" value="InterPro"/>
</dbReference>
<evidence type="ECO:0000256" key="5">
    <source>
        <dbReference type="SAM" id="Phobius"/>
    </source>
</evidence>
<dbReference type="Gene3D" id="1.20.1250.20">
    <property type="entry name" value="MFS general substrate transporter like domains"/>
    <property type="match status" value="2"/>
</dbReference>
<dbReference type="PROSITE" id="PS50850">
    <property type="entry name" value="MFS"/>
    <property type="match status" value="1"/>
</dbReference>
<dbReference type="InterPro" id="IPR020846">
    <property type="entry name" value="MFS_dom"/>
</dbReference>
<feature type="domain" description="Major facilitator superfamily (MFS) profile" evidence="6">
    <location>
        <begin position="199"/>
        <end position="439"/>
    </location>
</feature>
<dbReference type="RefSeq" id="WP_092694630.1">
    <property type="nucleotide sequence ID" value="NZ_FOGU01000008.1"/>
</dbReference>
<dbReference type="AlphaFoldDB" id="A0A1H9VRM9"/>
<proteinExistence type="predicted"/>
<feature type="transmembrane region" description="Helical" evidence="5">
    <location>
        <begin position="158"/>
        <end position="181"/>
    </location>
</feature>
<feature type="transmembrane region" description="Helical" evidence="5">
    <location>
        <begin position="73"/>
        <end position="92"/>
    </location>
</feature>
<feature type="region of interest" description="Disordered" evidence="4">
    <location>
        <begin position="400"/>
        <end position="439"/>
    </location>
</feature>
<dbReference type="Pfam" id="PF07690">
    <property type="entry name" value="MFS_1"/>
    <property type="match status" value="1"/>
</dbReference>
<sequence>MVRQILPISALLLGSAFLLFAGGINALILPVRGSSEGFSAFALGLLGTGWALGYVSGCLATPGIVARVGHIRAFSVMATFAAISILASLILVSPASWIIFRGLAGFCFAGAAMIVESWLGERAEPSTRGRIFGLYTMVNLVATTAGQMTLTLGDPTGYLFFVLAAMFYCLSLVPTALTTTVTPKPLVSVRLDLPALWRNSPVAVFAVFMVGLSNAAFGTLAPVYGERVGLVLTTIALFASVPILAGALAQIPVGLLSDRMDRRKVLLGVAVLAVSADLAFLVFQPEGRAANLALSALLGAAIFAMYPVIVAHANDHAAPNTHIQVSGGLLLVFGLGSIVGPLLAGWGMSAIGTRALFATTIAAHGLIIAFTLLRLSQRAKVAAEDKTAFMVQPVLRASTPQTAELGLPGEDDTPEAPANEDHAPETQRSAPEGADLLAG</sequence>
<evidence type="ECO:0000256" key="1">
    <source>
        <dbReference type="ARBA" id="ARBA00022692"/>
    </source>
</evidence>
<keyword evidence="2 5" id="KW-1133">Transmembrane helix</keyword>
<dbReference type="OrthoDB" id="9810614at2"/>
<evidence type="ECO:0000313" key="8">
    <source>
        <dbReference type="Proteomes" id="UP000198885"/>
    </source>
</evidence>
<evidence type="ECO:0000313" key="7">
    <source>
        <dbReference type="EMBL" id="SES24460.1"/>
    </source>
</evidence>
<dbReference type="InterPro" id="IPR047200">
    <property type="entry name" value="MFS_YcaD-like"/>
</dbReference>
<dbReference type="InterPro" id="IPR036259">
    <property type="entry name" value="MFS_trans_sf"/>
</dbReference>
<name>A0A1H9VRM9_9RHOB</name>
<dbReference type="SUPFAM" id="SSF103473">
    <property type="entry name" value="MFS general substrate transporter"/>
    <property type="match status" value="1"/>
</dbReference>
<feature type="transmembrane region" description="Helical" evidence="5">
    <location>
        <begin position="230"/>
        <end position="253"/>
    </location>
</feature>
<accession>A0A1H9VRM9</accession>
<dbReference type="STRING" id="641238.SAMN04490244_10852"/>